<accession>A0ABZ0CPP2</accession>
<dbReference type="EMBL" id="CP136336">
    <property type="protein sequence ID" value="WOB06864.1"/>
    <property type="molecule type" value="Genomic_DNA"/>
</dbReference>
<evidence type="ECO:0000313" key="1">
    <source>
        <dbReference type="EMBL" id="WOB06864.1"/>
    </source>
</evidence>
<proteinExistence type="predicted"/>
<protein>
    <submittedName>
        <fullName evidence="1">Uncharacterized protein</fullName>
    </submittedName>
</protein>
<name>A0ABZ0CPP2_9BURK</name>
<organism evidence="1 2">
    <name type="scientific">Piscinibacter gummiphilus</name>
    <dbReference type="NCBI Taxonomy" id="946333"/>
    <lineage>
        <taxon>Bacteria</taxon>
        <taxon>Pseudomonadati</taxon>
        <taxon>Pseudomonadota</taxon>
        <taxon>Betaproteobacteria</taxon>
        <taxon>Burkholderiales</taxon>
        <taxon>Sphaerotilaceae</taxon>
        <taxon>Piscinibacter</taxon>
    </lineage>
</organism>
<sequence length="117" mass="13394">MSYITADELELLTFFAIEPKRLDPETTWPYNDFVYEVKRGDMSLSFAIHPAYKDVRIILKHLCASLYELNAVGVEDLKYHNDSGKESLEVIISAKDKLWLRIDPSICIGHQTSESDA</sequence>
<keyword evidence="2" id="KW-1185">Reference proteome</keyword>
<gene>
    <name evidence="1" type="ORF">RXV79_18300</name>
</gene>
<reference evidence="1 2" key="1">
    <citation type="submission" date="2023-10" db="EMBL/GenBank/DDBJ databases">
        <title>Bacteria for the degradation of biodegradable plastic PBAT(Polybutylene adipate terephthalate).</title>
        <authorList>
            <person name="Weon H.-Y."/>
            <person name="Yeon J."/>
        </authorList>
    </citation>
    <scope>NUCLEOTIDE SEQUENCE [LARGE SCALE GENOMIC DNA]</scope>
    <source>
        <strain evidence="1 2">SBD 7-3</strain>
    </source>
</reference>
<dbReference type="RefSeq" id="WP_316699509.1">
    <property type="nucleotide sequence ID" value="NZ_CP136336.1"/>
</dbReference>
<dbReference type="Proteomes" id="UP001303946">
    <property type="component" value="Chromosome"/>
</dbReference>
<evidence type="ECO:0000313" key="2">
    <source>
        <dbReference type="Proteomes" id="UP001303946"/>
    </source>
</evidence>